<evidence type="ECO:0000313" key="1">
    <source>
        <dbReference type="EMBL" id="MBB5130508.1"/>
    </source>
</evidence>
<reference evidence="1 2" key="1">
    <citation type="submission" date="2020-08" db="EMBL/GenBank/DDBJ databases">
        <title>Genomic Encyclopedia of Type Strains, Phase IV (KMG-IV): sequencing the most valuable type-strain genomes for metagenomic binning, comparative biology and taxonomic classification.</title>
        <authorList>
            <person name="Goeker M."/>
        </authorList>
    </citation>
    <scope>NUCLEOTIDE SEQUENCE [LARGE SCALE GENOMIC DNA]</scope>
    <source>
        <strain evidence="1 2">DSM 45615</strain>
    </source>
</reference>
<comment type="caution">
    <text evidence="1">The sequence shown here is derived from an EMBL/GenBank/DDBJ whole genome shotgun (WGS) entry which is preliminary data.</text>
</comment>
<organism evidence="1 2">
    <name type="scientific">Thermocatellispora tengchongensis</name>
    <dbReference type="NCBI Taxonomy" id="1073253"/>
    <lineage>
        <taxon>Bacteria</taxon>
        <taxon>Bacillati</taxon>
        <taxon>Actinomycetota</taxon>
        <taxon>Actinomycetes</taxon>
        <taxon>Streptosporangiales</taxon>
        <taxon>Streptosporangiaceae</taxon>
        <taxon>Thermocatellispora</taxon>
    </lineage>
</organism>
<dbReference type="EMBL" id="JACHGN010000001">
    <property type="protein sequence ID" value="MBB5130508.1"/>
    <property type="molecule type" value="Genomic_DNA"/>
</dbReference>
<proteinExistence type="predicted"/>
<accession>A0A840NSF6</accession>
<dbReference type="Proteomes" id="UP000578449">
    <property type="component" value="Unassembled WGS sequence"/>
</dbReference>
<sequence>MSSPGVRIAEQVWFDCLILLSGEVRGTTGGWRLSCESSDGKVRELGEGYQEGVIMSPLNNGTRARPLSDQVQRFMTRHDLTGRQFARYCIDPETGQSLLHGYIQDLMYGSVNRLPDMWRLRALAAGMAAVESGADQPDYRTRLEEIKRWAAVQWLELSEVEAIPVSDGGFVTISVPPNLSEEDRRRVIRMAERLAADLADPSAE</sequence>
<dbReference type="RefSeq" id="WP_185047386.1">
    <property type="nucleotide sequence ID" value="NZ_BAABIX010000006.1"/>
</dbReference>
<gene>
    <name evidence="1" type="ORF">HNP84_000196</name>
</gene>
<protein>
    <submittedName>
        <fullName evidence="1">Uncharacterized protein</fullName>
    </submittedName>
</protein>
<evidence type="ECO:0000313" key="2">
    <source>
        <dbReference type="Proteomes" id="UP000578449"/>
    </source>
</evidence>
<dbReference type="AlphaFoldDB" id="A0A840NSF6"/>
<name>A0A840NSF6_9ACTN</name>
<keyword evidence="2" id="KW-1185">Reference proteome</keyword>